<name>A0A1B0CY10_LUTLO</name>
<dbReference type="GO" id="GO:0000289">
    <property type="term" value="P:nuclear-transcribed mRNA poly(A) tail shortening"/>
    <property type="evidence" value="ECO:0007669"/>
    <property type="project" value="TreeGrafter"/>
</dbReference>
<dbReference type="SUPFAM" id="SSF54001">
    <property type="entry name" value="Cysteine proteinases"/>
    <property type="match status" value="1"/>
</dbReference>
<dbReference type="InterPro" id="IPR013520">
    <property type="entry name" value="Ribonucl_H"/>
</dbReference>
<dbReference type="SMART" id="SM00479">
    <property type="entry name" value="EXOIII"/>
    <property type="match status" value="1"/>
</dbReference>
<keyword evidence="8" id="KW-0539">Nucleus</keyword>
<dbReference type="Pfam" id="PF00929">
    <property type="entry name" value="RNase_T"/>
    <property type="match status" value="1"/>
</dbReference>
<dbReference type="GO" id="GO:0000932">
    <property type="term" value="C:P-body"/>
    <property type="evidence" value="ECO:0007669"/>
    <property type="project" value="TreeGrafter"/>
</dbReference>
<evidence type="ECO:0000256" key="6">
    <source>
        <dbReference type="ARBA" id="ARBA00022801"/>
    </source>
</evidence>
<dbReference type="GO" id="GO:0004535">
    <property type="term" value="F:poly(A)-specific ribonuclease activity"/>
    <property type="evidence" value="ECO:0007669"/>
    <property type="project" value="UniProtKB-EC"/>
</dbReference>
<evidence type="ECO:0000313" key="11">
    <source>
        <dbReference type="Proteomes" id="UP000092461"/>
    </source>
</evidence>
<dbReference type="GO" id="GO:0003676">
    <property type="term" value="F:nucleic acid binding"/>
    <property type="evidence" value="ECO:0007669"/>
    <property type="project" value="InterPro"/>
</dbReference>
<dbReference type="FunFam" id="3.30.420.10:FF:000011">
    <property type="entry name" value="PAN2-PAN3 deadenylation complex catalytic subunit PAN2"/>
    <property type="match status" value="1"/>
</dbReference>
<evidence type="ECO:0000259" key="9">
    <source>
        <dbReference type="PROSITE" id="PS50235"/>
    </source>
</evidence>
<evidence type="ECO:0000313" key="10">
    <source>
        <dbReference type="EnsemblMetazoa" id="LLOJ010008-PA"/>
    </source>
</evidence>
<dbReference type="Gene3D" id="3.30.420.10">
    <property type="entry name" value="Ribonuclease H-like superfamily/Ribonuclease H"/>
    <property type="match status" value="1"/>
</dbReference>
<dbReference type="InterPro" id="IPR050785">
    <property type="entry name" value="PAN2-PAN3_catalytic_subunit"/>
</dbReference>
<reference evidence="10" key="1">
    <citation type="submission" date="2020-05" db="UniProtKB">
        <authorList>
            <consortium name="EnsemblMetazoa"/>
        </authorList>
    </citation>
    <scope>IDENTIFICATION</scope>
    <source>
        <strain evidence="10">Jacobina</strain>
    </source>
</reference>
<dbReference type="Gene3D" id="3.90.70.10">
    <property type="entry name" value="Cysteine proteinases"/>
    <property type="match status" value="1"/>
</dbReference>
<keyword evidence="2" id="KW-0963">Cytoplasm</keyword>
<comment type="catalytic activity">
    <reaction evidence="1">
        <text>Exonucleolytic cleavage of poly(A) to 5'-AMP.</text>
        <dbReference type="EC" id="3.1.13.4"/>
    </reaction>
</comment>
<evidence type="ECO:0000256" key="4">
    <source>
        <dbReference type="ARBA" id="ARBA00022722"/>
    </source>
</evidence>
<keyword evidence="4" id="KW-0540">Nuclease</keyword>
<dbReference type="InterPro" id="IPR012337">
    <property type="entry name" value="RNaseH-like_sf"/>
</dbReference>
<dbReference type="VEuPathDB" id="VectorBase:LLONM1_006356"/>
<evidence type="ECO:0000256" key="3">
    <source>
        <dbReference type="ARBA" id="ARBA00022664"/>
    </source>
</evidence>
<dbReference type="EnsemblMetazoa" id="LLOJ010008-RA">
    <property type="protein sequence ID" value="LLOJ010008-PA"/>
    <property type="gene ID" value="LLOJ010008"/>
</dbReference>
<dbReference type="Pfam" id="PF13423">
    <property type="entry name" value="UCH_1"/>
    <property type="match status" value="1"/>
</dbReference>
<dbReference type="PROSITE" id="PS50235">
    <property type="entry name" value="USP_3"/>
    <property type="match status" value="1"/>
</dbReference>
<dbReference type="InterPro" id="IPR036397">
    <property type="entry name" value="RNaseH_sf"/>
</dbReference>
<evidence type="ECO:0000256" key="8">
    <source>
        <dbReference type="ARBA" id="ARBA00023242"/>
    </source>
</evidence>
<keyword evidence="3" id="KW-0507">mRNA processing</keyword>
<dbReference type="GO" id="GO:0046872">
    <property type="term" value="F:metal ion binding"/>
    <property type="evidence" value="ECO:0007669"/>
    <property type="project" value="UniProtKB-KW"/>
</dbReference>
<dbReference type="EMBL" id="AJWK01035240">
    <property type="status" value="NOT_ANNOTATED_CDS"/>
    <property type="molecule type" value="Genomic_DNA"/>
</dbReference>
<dbReference type="SUPFAM" id="SSF53098">
    <property type="entry name" value="Ribonuclease H-like"/>
    <property type="match status" value="1"/>
</dbReference>
<organism evidence="10 11">
    <name type="scientific">Lutzomyia longipalpis</name>
    <name type="common">Sand fly</name>
    <dbReference type="NCBI Taxonomy" id="7200"/>
    <lineage>
        <taxon>Eukaryota</taxon>
        <taxon>Metazoa</taxon>
        <taxon>Ecdysozoa</taxon>
        <taxon>Arthropoda</taxon>
        <taxon>Hexapoda</taxon>
        <taxon>Insecta</taxon>
        <taxon>Pterygota</taxon>
        <taxon>Neoptera</taxon>
        <taxon>Endopterygota</taxon>
        <taxon>Diptera</taxon>
        <taxon>Nematocera</taxon>
        <taxon>Psychodoidea</taxon>
        <taxon>Psychodidae</taxon>
        <taxon>Lutzomyia</taxon>
        <taxon>Lutzomyia</taxon>
    </lineage>
</organism>
<dbReference type="GO" id="GO:0031251">
    <property type="term" value="C:PAN complex"/>
    <property type="evidence" value="ECO:0007669"/>
    <property type="project" value="TreeGrafter"/>
</dbReference>
<dbReference type="VEuPathDB" id="VectorBase:LLOJ010008"/>
<protein>
    <recommendedName>
        <fullName evidence="9">USP domain-containing protein</fullName>
    </recommendedName>
</protein>
<accession>A0A1B0CY10</accession>
<dbReference type="InterPro" id="IPR028889">
    <property type="entry name" value="USP"/>
</dbReference>
<feature type="domain" description="USP" evidence="9">
    <location>
        <begin position="1"/>
        <end position="442"/>
    </location>
</feature>
<sequence>MLQVLHFIKPLRQNLFAHTCSKEFCLACELGFLFHMLATSNGAPCQASNFLRSFRTVPEAAALGLILSDRTSAKPNLISLIQNWNRFILHQIHYELLETSKRSIPHPFGDCSTTSSPKKLSSYEENFPKLQEIAPPVNEEKFQFIESKDETEDLSESTPKREDEETEISRLFGTKQTCTSRCLKCSDERSKTNILLVCSLLYGAQNHDENITFARILRNSLSGEKTIPVWCEQCKKFTPTNQYVRVTKLPKILAINCGLDNEKELQYLKRITSRTPQTGHTENAPVASMKPCRYGLNCSRIDCHFTHPDRKSPTSQATTSTNPPKSNTWFPLKFSLTIDADSNLTIDGDLGRRSPEQKTPEDAEKPIMYDLSAVVCQIDDGTCKNLVSIVKVPDSCHAVPSEDGSGNWYVFNDFSITPVSMQEAVWFTLDWKVPCVLFYTTRDAATEAAAQHDNGGLPKGTPDFNPFTTDLYARQLMLEPCDFRPLAPSEMPTRGDLVAMDAEFVTLNLEENEMRPDGKMATIKPSHMSVARITCIRGQGEYEGVPFIDDYISTQEQVVDYLTKFSGIKPGDLDANFSNKNLTTLKSSYQKLRYLVDIGVIFVGHGLRNDFRVINMIVPPEQVIDTVHLFHLPHQRMVSLRFLAWHFLGIKIQSETHDSVEDARAALQLYKEYVKLKDEDKLASAIKLLYEMGKQLAWKVPE</sequence>
<dbReference type="AlphaFoldDB" id="A0A1B0CY10"/>
<keyword evidence="6" id="KW-0378">Hydrolase</keyword>
<evidence type="ECO:0000256" key="5">
    <source>
        <dbReference type="ARBA" id="ARBA00022723"/>
    </source>
</evidence>
<dbReference type="PANTHER" id="PTHR15728:SF0">
    <property type="entry name" value="PAN2-PAN3 DEADENYLATION COMPLEX CATALYTIC SUBUNIT PAN2"/>
    <property type="match status" value="1"/>
</dbReference>
<dbReference type="InterPro" id="IPR038765">
    <property type="entry name" value="Papain-like_cys_pep_sf"/>
</dbReference>
<dbReference type="InterPro" id="IPR028881">
    <property type="entry name" value="PAN2_UCH_dom"/>
</dbReference>
<dbReference type="CDD" id="cd06143">
    <property type="entry name" value="PAN2_exo"/>
    <property type="match status" value="1"/>
</dbReference>
<evidence type="ECO:0000256" key="2">
    <source>
        <dbReference type="ARBA" id="ARBA00022490"/>
    </source>
</evidence>
<evidence type="ECO:0000256" key="1">
    <source>
        <dbReference type="ARBA" id="ARBA00001663"/>
    </source>
</evidence>
<dbReference type="PANTHER" id="PTHR15728">
    <property type="entry name" value="DEADENYLATION COMPLEX CATALYTIC SUBUNIT PAN2"/>
    <property type="match status" value="1"/>
</dbReference>
<proteinExistence type="predicted"/>
<dbReference type="Proteomes" id="UP000092461">
    <property type="component" value="Unassembled WGS sequence"/>
</dbReference>
<evidence type="ECO:0000256" key="7">
    <source>
        <dbReference type="ARBA" id="ARBA00022839"/>
    </source>
</evidence>
<keyword evidence="11" id="KW-1185">Reference proteome</keyword>
<keyword evidence="5" id="KW-0479">Metal-binding</keyword>
<keyword evidence="7" id="KW-0269">Exonuclease</keyword>
<dbReference type="GO" id="GO:0006397">
    <property type="term" value="P:mRNA processing"/>
    <property type="evidence" value="ECO:0007669"/>
    <property type="project" value="UniProtKB-KW"/>
</dbReference>